<evidence type="ECO:0000313" key="2">
    <source>
        <dbReference type="Proteomes" id="UP001589710"/>
    </source>
</evidence>
<keyword evidence="2" id="KW-1185">Reference proteome</keyword>
<dbReference type="RefSeq" id="WP_345519143.1">
    <property type="nucleotide sequence ID" value="NZ_BAAAXD010000052.1"/>
</dbReference>
<reference evidence="1 2" key="1">
    <citation type="submission" date="2024-09" db="EMBL/GenBank/DDBJ databases">
        <authorList>
            <person name="Sun Q."/>
            <person name="Mori K."/>
        </authorList>
    </citation>
    <scope>NUCLEOTIDE SEQUENCE [LARGE SCALE GENOMIC DNA]</scope>
    <source>
        <strain evidence="1 2">JCM 3331</strain>
    </source>
</reference>
<organism evidence="1 2">
    <name type="scientific">Streptomyces yanii</name>
    <dbReference type="NCBI Taxonomy" id="78510"/>
    <lineage>
        <taxon>Bacteria</taxon>
        <taxon>Bacillati</taxon>
        <taxon>Actinomycetota</taxon>
        <taxon>Actinomycetes</taxon>
        <taxon>Kitasatosporales</taxon>
        <taxon>Streptomycetaceae</taxon>
        <taxon>Streptomyces</taxon>
    </lineage>
</organism>
<dbReference type="Proteomes" id="UP001589710">
    <property type="component" value="Unassembled WGS sequence"/>
</dbReference>
<dbReference type="EMBL" id="JBHMCG010000052">
    <property type="protein sequence ID" value="MFB9572914.1"/>
    <property type="molecule type" value="Genomic_DNA"/>
</dbReference>
<gene>
    <name evidence="1" type="ORF">ACFFTL_11410</name>
</gene>
<proteinExistence type="predicted"/>
<protein>
    <submittedName>
        <fullName evidence="1">Uncharacterized protein</fullName>
    </submittedName>
</protein>
<accession>A0ABV5R4Z4</accession>
<sequence length="82" mass="8545">MRPGDGRCRTTWYRDQAYYSVPWRGTWSSGGGGPAMGHGIHRGAVGDDGMTEALELAHRHGDHIAVAVAGSGGGTDAVRVPA</sequence>
<name>A0ABV5R4Z4_9ACTN</name>
<evidence type="ECO:0000313" key="1">
    <source>
        <dbReference type="EMBL" id="MFB9572914.1"/>
    </source>
</evidence>
<dbReference type="Gene3D" id="3.30.360.10">
    <property type="entry name" value="Dihydrodipicolinate Reductase, domain 2"/>
    <property type="match status" value="1"/>
</dbReference>
<comment type="caution">
    <text evidence="1">The sequence shown here is derived from an EMBL/GenBank/DDBJ whole genome shotgun (WGS) entry which is preliminary data.</text>
</comment>